<accession>A0A5B7F194</accession>
<gene>
    <name evidence="1" type="ORF">E2C01_032647</name>
</gene>
<reference evidence="1 2" key="1">
    <citation type="submission" date="2019-05" db="EMBL/GenBank/DDBJ databases">
        <title>Another draft genome of Portunus trituberculatus and its Hox gene families provides insights of decapod evolution.</title>
        <authorList>
            <person name="Jeong J.-H."/>
            <person name="Song I."/>
            <person name="Kim S."/>
            <person name="Choi T."/>
            <person name="Kim D."/>
            <person name="Ryu S."/>
            <person name="Kim W."/>
        </authorList>
    </citation>
    <scope>NUCLEOTIDE SEQUENCE [LARGE SCALE GENOMIC DNA]</scope>
    <source>
        <tissue evidence="1">Muscle</tissue>
    </source>
</reference>
<evidence type="ECO:0000313" key="1">
    <source>
        <dbReference type="EMBL" id="MPC39126.1"/>
    </source>
</evidence>
<dbReference type="AlphaFoldDB" id="A0A5B7F194"/>
<dbReference type="EMBL" id="VSRR010004266">
    <property type="protein sequence ID" value="MPC39126.1"/>
    <property type="molecule type" value="Genomic_DNA"/>
</dbReference>
<sequence>MDPTLPGFSCTPPCEQCTFDCALSVMGKAALRMYGLEYYALQHYRIIRQMEDILYWPEFIIG</sequence>
<organism evidence="1 2">
    <name type="scientific">Portunus trituberculatus</name>
    <name type="common">Swimming crab</name>
    <name type="synonym">Neptunus trituberculatus</name>
    <dbReference type="NCBI Taxonomy" id="210409"/>
    <lineage>
        <taxon>Eukaryota</taxon>
        <taxon>Metazoa</taxon>
        <taxon>Ecdysozoa</taxon>
        <taxon>Arthropoda</taxon>
        <taxon>Crustacea</taxon>
        <taxon>Multicrustacea</taxon>
        <taxon>Malacostraca</taxon>
        <taxon>Eumalacostraca</taxon>
        <taxon>Eucarida</taxon>
        <taxon>Decapoda</taxon>
        <taxon>Pleocyemata</taxon>
        <taxon>Brachyura</taxon>
        <taxon>Eubrachyura</taxon>
        <taxon>Portunoidea</taxon>
        <taxon>Portunidae</taxon>
        <taxon>Portuninae</taxon>
        <taxon>Portunus</taxon>
    </lineage>
</organism>
<dbReference type="Proteomes" id="UP000324222">
    <property type="component" value="Unassembled WGS sequence"/>
</dbReference>
<protein>
    <submittedName>
        <fullName evidence="1">Uncharacterized protein</fullName>
    </submittedName>
</protein>
<keyword evidence="2" id="KW-1185">Reference proteome</keyword>
<comment type="caution">
    <text evidence="1">The sequence shown here is derived from an EMBL/GenBank/DDBJ whole genome shotgun (WGS) entry which is preliminary data.</text>
</comment>
<name>A0A5B7F194_PORTR</name>
<proteinExistence type="predicted"/>
<evidence type="ECO:0000313" key="2">
    <source>
        <dbReference type="Proteomes" id="UP000324222"/>
    </source>
</evidence>
<dbReference type="OrthoDB" id="6335616at2759"/>